<organism evidence="2 3">
    <name type="scientific">Psychromonas marina</name>
    <dbReference type="NCBI Taxonomy" id="88364"/>
    <lineage>
        <taxon>Bacteria</taxon>
        <taxon>Pseudomonadati</taxon>
        <taxon>Pseudomonadota</taxon>
        <taxon>Gammaproteobacteria</taxon>
        <taxon>Alteromonadales</taxon>
        <taxon>Psychromonadaceae</taxon>
        <taxon>Psychromonas</taxon>
    </lineage>
</organism>
<protein>
    <submittedName>
        <fullName evidence="2">Uncharacterized protein</fullName>
    </submittedName>
</protein>
<evidence type="ECO:0000256" key="1">
    <source>
        <dbReference type="SAM" id="Phobius"/>
    </source>
</evidence>
<keyword evidence="1" id="KW-0812">Transmembrane</keyword>
<dbReference type="EMBL" id="BSPQ01000013">
    <property type="protein sequence ID" value="GLS91693.1"/>
    <property type="molecule type" value="Genomic_DNA"/>
</dbReference>
<evidence type="ECO:0000313" key="2">
    <source>
        <dbReference type="EMBL" id="GLS91693.1"/>
    </source>
</evidence>
<name>A0ABQ6E3C6_9GAMM</name>
<gene>
    <name evidence="2" type="ORF">GCM10007916_27620</name>
</gene>
<dbReference type="RefSeq" id="WP_284204797.1">
    <property type="nucleotide sequence ID" value="NZ_BSPQ01000013.1"/>
</dbReference>
<reference evidence="3" key="1">
    <citation type="journal article" date="2019" name="Int. J. Syst. Evol. Microbiol.">
        <title>The Global Catalogue of Microorganisms (GCM) 10K type strain sequencing project: providing services to taxonomists for standard genome sequencing and annotation.</title>
        <authorList>
            <consortium name="The Broad Institute Genomics Platform"/>
            <consortium name="The Broad Institute Genome Sequencing Center for Infectious Disease"/>
            <person name="Wu L."/>
            <person name="Ma J."/>
        </authorList>
    </citation>
    <scope>NUCLEOTIDE SEQUENCE [LARGE SCALE GENOMIC DNA]</scope>
    <source>
        <strain evidence="3">NBRC 103166</strain>
    </source>
</reference>
<keyword evidence="1" id="KW-1133">Transmembrane helix</keyword>
<dbReference type="Proteomes" id="UP001157353">
    <property type="component" value="Unassembled WGS sequence"/>
</dbReference>
<comment type="caution">
    <text evidence="2">The sequence shown here is derived from an EMBL/GenBank/DDBJ whole genome shotgun (WGS) entry which is preliminary data.</text>
</comment>
<feature type="transmembrane region" description="Helical" evidence="1">
    <location>
        <begin position="81"/>
        <end position="101"/>
    </location>
</feature>
<feature type="transmembrane region" description="Helical" evidence="1">
    <location>
        <begin position="40"/>
        <end position="61"/>
    </location>
</feature>
<accession>A0ABQ6E3C6</accession>
<proteinExistence type="predicted"/>
<sequence length="232" mass="26074">MTKNDVMVASQTRAINSEEVAHLTHLLKGAISPRKRLLKAILNSFVVWGCSLLALLMLSGFLSYLSTHSSLVTVLLNYSHLPTIAIITTGCFALFSSYKWLKDLPNPYPLILQDINSGEVVEETYNVQQVCRFQEPELGGFIYFLKISEQDVFVLYDYASQEASSQSKEHSPSDFLVQTQLLLIRAPNSGYYLQHQFSGETVPVSNTYPLTLTPEKWPAADSWSSLSWSQLQ</sequence>
<keyword evidence="1" id="KW-0472">Membrane</keyword>
<keyword evidence="3" id="KW-1185">Reference proteome</keyword>
<evidence type="ECO:0000313" key="3">
    <source>
        <dbReference type="Proteomes" id="UP001157353"/>
    </source>
</evidence>